<sequence length="75" mass="8495">MPNGKKVCNAYVLMATGVMITEKCRPIFAVVAFYTWKCKEECTSSLIGRIVCPKPLTIRFYGKMSCTCIYRTAEE</sequence>
<keyword evidence="1" id="KW-1185">Reference proteome</keyword>
<dbReference type="AlphaFoldDB" id="A0A915LB38"/>
<dbReference type="WBParaSite" id="nRc.2.0.1.t46971-RA">
    <property type="protein sequence ID" value="nRc.2.0.1.t46971-RA"/>
    <property type="gene ID" value="nRc.2.0.1.g46971"/>
</dbReference>
<evidence type="ECO:0000313" key="1">
    <source>
        <dbReference type="Proteomes" id="UP000887565"/>
    </source>
</evidence>
<evidence type="ECO:0000313" key="2">
    <source>
        <dbReference type="WBParaSite" id="nRc.2.0.1.t46971-RA"/>
    </source>
</evidence>
<protein>
    <submittedName>
        <fullName evidence="2">Uncharacterized protein</fullName>
    </submittedName>
</protein>
<dbReference type="Proteomes" id="UP000887565">
    <property type="component" value="Unplaced"/>
</dbReference>
<proteinExistence type="predicted"/>
<organism evidence="1 2">
    <name type="scientific">Romanomermis culicivorax</name>
    <name type="common">Nematode worm</name>
    <dbReference type="NCBI Taxonomy" id="13658"/>
    <lineage>
        <taxon>Eukaryota</taxon>
        <taxon>Metazoa</taxon>
        <taxon>Ecdysozoa</taxon>
        <taxon>Nematoda</taxon>
        <taxon>Enoplea</taxon>
        <taxon>Dorylaimia</taxon>
        <taxon>Mermithida</taxon>
        <taxon>Mermithoidea</taxon>
        <taxon>Mermithidae</taxon>
        <taxon>Romanomermis</taxon>
    </lineage>
</organism>
<reference evidence="2" key="1">
    <citation type="submission" date="2022-11" db="UniProtKB">
        <authorList>
            <consortium name="WormBaseParasite"/>
        </authorList>
    </citation>
    <scope>IDENTIFICATION</scope>
</reference>
<accession>A0A915LB38</accession>
<name>A0A915LB38_ROMCU</name>